<evidence type="ECO:0000313" key="3">
    <source>
        <dbReference type="Proteomes" id="UP000886787"/>
    </source>
</evidence>
<accession>A0A9D0ZI13</accession>
<dbReference type="AlphaFoldDB" id="A0A9D0ZI13"/>
<sequence length="391" mass="43798">MLKILRWLRGYVTFEAKGPFPERFLNLTLRADILLWDPVGEKGCLRAKTSLSDYRSLHPLAKRSGVRLHAKKRMGLPFIIHKNKKRTGLAAGAVCFFILVQVLSMFVWNIEISGLNHLSEAQVRTALANQGLTTGVLKSSLDIQRLERDTTLEIGQVGWMSVNLIGSTAYVELSESYTPPEFISKDTPCNIKASADGQILRMDIAKGAAAVKTGDGVIEGQLLVSGVVENTQGIASLQHSEAKVYAQTLYEKEITVPFQRTQVLPTGNQVSRMEGRIFNIRFPLTMLFIPNENYIKQAHLDNYLLNGNGLPFSVYTENWYEYCPQEQTLTKEEAERSAYTQLALFEAFELLDTDIQDRKTAIRTTKDALLLTANYTCVQDIAVKSEIGIEN</sequence>
<dbReference type="EMBL" id="DVFW01000002">
    <property type="protein sequence ID" value="HIQ79694.1"/>
    <property type="molecule type" value="Genomic_DNA"/>
</dbReference>
<comment type="caution">
    <text evidence="2">The sequence shown here is derived from an EMBL/GenBank/DDBJ whole genome shotgun (WGS) entry which is preliminary data.</text>
</comment>
<name>A0A9D0ZI13_9FIRM</name>
<dbReference type="Proteomes" id="UP000886787">
    <property type="component" value="Unassembled WGS sequence"/>
</dbReference>
<keyword evidence="1" id="KW-0812">Transmembrane</keyword>
<proteinExistence type="predicted"/>
<gene>
    <name evidence="2" type="ORF">IAD32_00215</name>
</gene>
<evidence type="ECO:0000313" key="2">
    <source>
        <dbReference type="EMBL" id="HIQ79694.1"/>
    </source>
</evidence>
<keyword evidence="1" id="KW-0472">Membrane</keyword>
<protein>
    <submittedName>
        <fullName evidence="2">Sporulation protein YqfD</fullName>
    </submittedName>
</protein>
<dbReference type="PIRSF" id="PIRSF029895">
    <property type="entry name" value="SpoIV"/>
    <property type="match status" value="1"/>
</dbReference>
<dbReference type="InterPro" id="IPR010690">
    <property type="entry name" value="YqfD"/>
</dbReference>
<feature type="transmembrane region" description="Helical" evidence="1">
    <location>
        <begin position="88"/>
        <end position="108"/>
    </location>
</feature>
<reference evidence="2" key="2">
    <citation type="journal article" date="2021" name="PeerJ">
        <title>Extensive microbial diversity within the chicken gut microbiome revealed by metagenomics and culture.</title>
        <authorList>
            <person name="Gilroy R."/>
            <person name="Ravi A."/>
            <person name="Getino M."/>
            <person name="Pursley I."/>
            <person name="Horton D.L."/>
            <person name="Alikhan N.F."/>
            <person name="Baker D."/>
            <person name="Gharbi K."/>
            <person name="Hall N."/>
            <person name="Watson M."/>
            <person name="Adriaenssens E.M."/>
            <person name="Foster-Nyarko E."/>
            <person name="Jarju S."/>
            <person name="Secka A."/>
            <person name="Antonio M."/>
            <person name="Oren A."/>
            <person name="Chaudhuri R.R."/>
            <person name="La Ragione R."/>
            <person name="Hildebrand F."/>
            <person name="Pallen M.J."/>
        </authorList>
    </citation>
    <scope>NUCLEOTIDE SEQUENCE</scope>
    <source>
        <strain evidence="2">ChiSjej1B19-3389</strain>
    </source>
</reference>
<reference evidence="2" key="1">
    <citation type="submission" date="2020-10" db="EMBL/GenBank/DDBJ databases">
        <authorList>
            <person name="Gilroy R."/>
        </authorList>
    </citation>
    <scope>NUCLEOTIDE SEQUENCE</scope>
    <source>
        <strain evidence="2">ChiSjej1B19-3389</strain>
    </source>
</reference>
<keyword evidence="1" id="KW-1133">Transmembrane helix</keyword>
<dbReference type="Pfam" id="PF06898">
    <property type="entry name" value="YqfD"/>
    <property type="match status" value="1"/>
</dbReference>
<organism evidence="2 3">
    <name type="scientific">Candidatus Scatavimonas merdigallinarum</name>
    <dbReference type="NCBI Taxonomy" id="2840914"/>
    <lineage>
        <taxon>Bacteria</taxon>
        <taxon>Bacillati</taxon>
        <taxon>Bacillota</taxon>
        <taxon>Clostridia</taxon>
        <taxon>Eubacteriales</taxon>
        <taxon>Oscillospiraceae</taxon>
        <taxon>Oscillospiraceae incertae sedis</taxon>
        <taxon>Candidatus Scatavimonas</taxon>
    </lineage>
</organism>
<evidence type="ECO:0000256" key="1">
    <source>
        <dbReference type="SAM" id="Phobius"/>
    </source>
</evidence>